<organism evidence="1">
    <name type="scientific">freshwater metagenome</name>
    <dbReference type="NCBI Taxonomy" id="449393"/>
    <lineage>
        <taxon>unclassified sequences</taxon>
        <taxon>metagenomes</taxon>
        <taxon>ecological metagenomes</taxon>
    </lineage>
</organism>
<sequence length="65" mass="7315">MLLVFGPVTRDGFVTKLRELHADFSGRNLIQAIADDRPVPSARSKRSRRLCNLGPSGKSLLHTRW</sequence>
<proteinExistence type="predicted"/>
<evidence type="ECO:0000313" key="1">
    <source>
        <dbReference type="EMBL" id="CAB5037073.1"/>
    </source>
</evidence>
<reference evidence="1" key="1">
    <citation type="submission" date="2020-05" db="EMBL/GenBank/DDBJ databases">
        <authorList>
            <person name="Chiriac C."/>
            <person name="Salcher M."/>
            <person name="Ghai R."/>
            <person name="Kavagutti S V."/>
        </authorList>
    </citation>
    <scope>NUCLEOTIDE SEQUENCE</scope>
</reference>
<dbReference type="EMBL" id="CAFBPW010000167">
    <property type="protein sequence ID" value="CAB5037073.1"/>
    <property type="molecule type" value="Genomic_DNA"/>
</dbReference>
<accession>A0A6J7S796</accession>
<name>A0A6J7S796_9ZZZZ</name>
<gene>
    <name evidence="1" type="ORF">UFOPK4173_01331</name>
</gene>
<dbReference type="AlphaFoldDB" id="A0A6J7S796"/>
<protein>
    <submittedName>
        <fullName evidence="1">Unannotated protein</fullName>
    </submittedName>
</protein>